<name>A0ABD1WGW5_9LAMI</name>
<dbReference type="AlphaFoldDB" id="A0ABD1WGW5"/>
<dbReference type="Proteomes" id="UP001604277">
    <property type="component" value="Unassembled WGS sequence"/>
</dbReference>
<comment type="caution">
    <text evidence="1">The sequence shown here is derived from an EMBL/GenBank/DDBJ whole genome shotgun (WGS) entry which is preliminary data.</text>
</comment>
<evidence type="ECO:0000313" key="2">
    <source>
        <dbReference type="Proteomes" id="UP001604277"/>
    </source>
</evidence>
<proteinExistence type="predicted"/>
<accession>A0ABD1WGW5</accession>
<sequence>MEQLKSVHGIRECLSQLKIRQLSQSLLLQAKFQIEELLGMLPNINVLGFVLKRKEFMPMNDDDRYEDVFRKKELKNKSRRELYAQSQREEIMQPPQSDYNSILLVDERKMSRNTRRKELNARKKEH</sequence>
<evidence type="ECO:0000313" key="1">
    <source>
        <dbReference type="EMBL" id="KAL2548842.1"/>
    </source>
</evidence>
<gene>
    <name evidence="1" type="ORF">Fot_10372</name>
</gene>
<protein>
    <submittedName>
        <fullName evidence="1">Uncharacterized protein</fullName>
    </submittedName>
</protein>
<reference evidence="2" key="1">
    <citation type="submission" date="2024-07" db="EMBL/GenBank/DDBJ databases">
        <title>Two chromosome-level genome assemblies of Korean endemic species Abeliophyllum distichum and Forsythia ovata (Oleaceae).</title>
        <authorList>
            <person name="Jang H."/>
        </authorList>
    </citation>
    <scope>NUCLEOTIDE SEQUENCE [LARGE SCALE GENOMIC DNA]</scope>
</reference>
<organism evidence="1 2">
    <name type="scientific">Forsythia ovata</name>
    <dbReference type="NCBI Taxonomy" id="205694"/>
    <lineage>
        <taxon>Eukaryota</taxon>
        <taxon>Viridiplantae</taxon>
        <taxon>Streptophyta</taxon>
        <taxon>Embryophyta</taxon>
        <taxon>Tracheophyta</taxon>
        <taxon>Spermatophyta</taxon>
        <taxon>Magnoliopsida</taxon>
        <taxon>eudicotyledons</taxon>
        <taxon>Gunneridae</taxon>
        <taxon>Pentapetalae</taxon>
        <taxon>asterids</taxon>
        <taxon>lamiids</taxon>
        <taxon>Lamiales</taxon>
        <taxon>Oleaceae</taxon>
        <taxon>Forsythieae</taxon>
        <taxon>Forsythia</taxon>
    </lineage>
</organism>
<dbReference type="EMBL" id="JBFOLJ010000003">
    <property type="protein sequence ID" value="KAL2548842.1"/>
    <property type="molecule type" value="Genomic_DNA"/>
</dbReference>
<keyword evidence="2" id="KW-1185">Reference proteome</keyword>